<evidence type="ECO:0000313" key="2">
    <source>
        <dbReference type="EMBL" id="QOV89841.1"/>
    </source>
</evidence>
<sequence>MRKQAMFAALLSFLFAGLSHGQVVYEPVQSQYRTDRATYYYGGSNPRVHAYVRQTLECFHDARSTRQGVYGVGYLHANLIGRPPQYVASDCAPRRNVSVFGYTSVDARDEAYDRVPRYFRMADLMASAVAAADGLGVVVPAQAAGSIDIRASVQPPATRPATGPAAQPKAILIIPKKTSAESVKAVTDAR</sequence>
<proteinExistence type="predicted"/>
<dbReference type="RefSeq" id="WP_206292900.1">
    <property type="nucleotide sequence ID" value="NZ_CP063458.1"/>
</dbReference>
<protein>
    <submittedName>
        <fullName evidence="2">Uncharacterized protein</fullName>
    </submittedName>
</protein>
<dbReference type="EMBL" id="CP063458">
    <property type="protein sequence ID" value="QOV89841.1"/>
    <property type="molecule type" value="Genomic_DNA"/>
</dbReference>
<dbReference type="Proteomes" id="UP000593765">
    <property type="component" value="Chromosome"/>
</dbReference>
<keyword evidence="3" id="KW-1185">Reference proteome</keyword>
<feature type="signal peptide" evidence="1">
    <location>
        <begin position="1"/>
        <end position="21"/>
    </location>
</feature>
<accession>A0A7M2WYD4</accession>
<evidence type="ECO:0000256" key="1">
    <source>
        <dbReference type="SAM" id="SignalP"/>
    </source>
</evidence>
<feature type="chain" id="PRO_5034294414" evidence="1">
    <location>
        <begin position="22"/>
        <end position="190"/>
    </location>
</feature>
<keyword evidence="1" id="KW-0732">Signal</keyword>
<dbReference type="KEGG" id="hbs:IPV69_00250"/>
<evidence type="ECO:0000313" key="3">
    <source>
        <dbReference type="Proteomes" id="UP000593765"/>
    </source>
</evidence>
<organism evidence="2 3">
    <name type="scientific">Humisphaera borealis</name>
    <dbReference type="NCBI Taxonomy" id="2807512"/>
    <lineage>
        <taxon>Bacteria</taxon>
        <taxon>Pseudomonadati</taxon>
        <taxon>Planctomycetota</taxon>
        <taxon>Phycisphaerae</taxon>
        <taxon>Tepidisphaerales</taxon>
        <taxon>Tepidisphaeraceae</taxon>
        <taxon>Humisphaera</taxon>
    </lineage>
</organism>
<dbReference type="AlphaFoldDB" id="A0A7M2WYD4"/>
<gene>
    <name evidence="2" type="ORF">IPV69_00250</name>
</gene>
<reference evidence="2 3" key="1">
    <citation type="submission" date="2020-10" db="EMBL/GenBank/DDBJ databases">
        <title>Wide distribution of Phycisphaera-like planctomycetes from WD2101 soil group in peatlands and genome analysis of the first cultivated representative.</title>
        <authorList>
            <person name="Dedysh S.N."/>
            <person name="Beletsky A.V."/>
            <person name="Ivanova A."/>
            <person name="Kulichevskaya I.S."/>
            <person name="Suzina N.E."/>
            <person name="Philippov D.A."/>
            <person name="Rakitin A.L."/>
            <person name="Mardanov A.V."/>
            <person name="Ravin N.V."/>
        </authorList>
    </citation>
    <scope>NUCLEOTIDE SEQUENCE [LARGE SCALE GENOMIC DNA]</scope>
    <source>
        <strain evidence="2 3">M1803</strain>
    </source>
</reference>
<name>A0A7M2WYD4_9BACT</name>